<protein>
    <submittedName>
        <fullName evidence="2">Uncharacterized protein</fullName>
    </submittedName>
</protein>
<sequence length="117" mass="12834">SDSESDSETNTRVLRSRIIKTRRALVPSSGKMDQDQLRTVVEAAIANALAEQAAINRQERNALTQRINELSEQVAAAHVAPPTVQTYATIDIRADVRCDEPLDAVKCLPEFDGSQES</sequence>
<gene>
    <name evidence="2" type="ORF">KR093_001937</name>
</gene>
<dbReference type="Proteomes" id="UP001200034">
    <property type="component" value="Unassembled WGS sequence"/>
</dbReference>
<name>A0AAD4K7S8_9MUSC</name>
<feature type="non-terminal residue" evidence="2">
    <location>
        <position position="117"/>
    </location>
</feature>
<proteinExistence type="predicted"/>
<keyword evidence="1" id="KW-0175">Coiled coil</keyword>
<accession>A0AAD4K7S8</accession>
<evidence type="ECO:0000256" key="1">
    <source>
        <dbReference type="SAM" id="Coils"/>
    </source>
</evidence>
<dbReference type="EMBL" id="JAJJHW010000705">
    <property type="protein sequence ID" value="KAH8384335.1"/>
    <property type="molecule type" value="Genomic_DNA"/>
</dbReference>
<organism evidence="2 3">
    <name type="scientific">Drosophila rubida</name>
    <dbReference type="NCBI Taxonomy" id="30044"/>
    <lineage>
        <taxon>Eukaryota</taxon>
        <taxon>Metazoa</taxon>
        <taxon>Ecdysozoa</taxon>
        <taxon>Arthropoda</taxon>
        <taxon>Hexapoda</taxon>
        <taxon>Insecta</taxon>
        <taxon>Pterygota</taxon>
        <taxon>Neoptera</taxon>
        <taxon>Endopterygota</taxon>
        <taxon>Diptera</taxon>
        <taxon>Brachycera</taxon>
        <taxon>Muscomorpha</taxon>
        <taxon>Ephydroidea</taxon>
        <taxon>Drosophilidae</taxon>
        <taxon>Drosophila</taxon>
    </lineage>
</organism>
<keyword evidence="3" id="KW-1185">Reference proteome</keyword>
<reference evidence="2" key="1">
    <citation type="journal article" date="2021" name="Mol. Ecol. Resour.">
        <title>Phylogenomic analyses of the genus Drosophila reveals genomic signals of climate adaptation.</title>
        <authorList>
            <person name="Li F."/>
            <person name="Rane R.V."/>
            <person name="Luria V."/>
            <person name="Xiong Z."/>
            <person name="Chen J."/>
            <person name="Li Z."/>
            <person name="Catullo R.A."/>
            <person name="Griffin P.C."/>
            <person name="Schiffer M."/>
            <person name="Pearce S."/>
            <person name="Lee S.F."/>
            <person name="McElroy K."/>
            <person name="Stocker A."/>
            <person name="Shirriffs J."/>
            <person name="Cockerell F."/>
            <person name="Coppin C."/>
            <person name="Sgro C.M."/>
            <person name="Karger A."/>
            <person name="Cain J.W."/>
            <person name="Weber J.A."/>
            <person name="Santpere G."/>
            <person name="Kirschner M.W."/>
            <person name="Hoffmann A.A."/>
            <person name="Oakeshott J.G."/>
            <person name="Zhang G."/>
        </authorList>
    </citation>
    <scope>NUCLEOTIDE SEQUENCE</scope>
    <source>
        <strain evidence="2">BGI-SZ-2011g</strain>
    </source>
</reference>
<comment type="caution">
    <text evidence="2">The sequence shown here is derived from an EMBL/GenBank/DDBJ whole genome shotgun (WGS) entry which is preliminary data.</text>
</comment>
<dbReference type="AlphaFoldDB" id="A0AAD4K7S8"/>
<feature type="coiled-coil region" evidence="1">
    <location>
        <begin position="53"/>
        <end position="80"/>
    </location>
</feature>
<feature type="non-terminal residue" evidence="2">
    <location>
        <position position="1"/>
    </location>
</feature>
<evidence type="ECO:0000313" key="2">
    <source>
        <dbReference type="EMBL" id="KAH8384335.1"/>
    </source>
</evidence>
<evidence type="ECO:0000313" key="3">
    <source>
        <dbReference type="Proteomes" id="UP001200034"/>
    </source>
</evidence>